<evidence type="ECO:0000256" key="2">
    <source>
        <dbReference type="SAM" id="MobiDB-lite"/>
    </source>
</evidence>
<gene>
    <name evidence="4" type="ORF">M9979_17030</name>
</gene>
<protein>
    <submittedName>
        <fullName evidence="4">GIY-YIG nuclease family protein</fullName>
    </submittedName>
</protein>
<dbReference type="InterPro" id="IPR000305">
    <property type="entry name" value="GIY-YIG_endonuc"/>
</dbReference>
<sequence>MAFWAYILRCEDGSYYTGHTDNLDARIGAHQSGAYKGYTPERRPVVLVWAQDFPSRLEALEAERRIKGWSRAKKEALIRSDWQTLTRLARNRQAESSPSTGSGRTEEETEEEGANTSPTPVRAGPVEAHLAASEAPTDRSLTPTPVRAEPVEAHASTSTEPAFATPDTPIPDPNP</sequence>
<proteinExistence type="inferred from homology"/>
<dbReference type="InterPro" id="IPR050190">
    <property type="entry name" value="UPF0213_domain"/>
</dbReference>
<dbReference type="Gene3D" id="3.40.1440.10">
    <property type="entry name" value="GIY-YIG endonuclease"/>
    <property type="match status" value="1"/>
</dbReference>
<comment type="similarity">
    <text evidence="1">Belongs to the UPF0213 family.</text>
</comment>
<dbReference type="EMBL" id="JAMLDY010000033">
    <property type="protein sequence ID" value="MCP3736573.1"/>
    <property type="molecule type" value="Genomic_DNA"/>
</dbReference>
<dbReference type="Pfam" id="PF01541">
    <property type="entry name" value="GIY-YIG"/>
    <property type="match status" value="1"/>
</dbReference>
<feature type="domain" description="GIY-YIG" evidence="3">
    <location>
        <begin position="1"/>
        <end position="76"/>
    </location>
</feature>
<dbReference type="PANTHER" id="PTHR34477:SF1">
    <property type="entry name" value="UPF0213 PROTEIN YHBQ"/>
    <property type="match status" value="1"/>
</dbReference>
<keyword evidence="5" id="KW-1185">Reference proteome</keyword>
<dbReference type="PANTHER" id="PTHR34477">
    <property type="entry name" value="UPF0213 PROTEIN YHBQ"/>
    <property type="match status" value="1"/>
</dbReference>
<dbReference type="SUPFAM" id="SSF82771">
    <property type="entry name" value="GIY-YIG endonuclease"/>
    <property type="match status" value="1"/>
</dbReference>
<feature type="region of interest" description="Disordered" evidence="2">
    <location>
        <begin position="82"/>
        <end position="175"/>
    </location>
</feature>
<dbReference type="PROSITE" id="PS50164">
    <property type="entry name" value="GIY_YIG"/>
    <property type="match status" value="1"/>
</dbReference>
<evidence type="ECO:0000313" key="5">
    <source>
        <dbReference type="Proteomes" id="UP001139486"/>
    </source>
</evidence>
<evidence type="ECO:0000259" key="3">
    <source>
        <dbReference type="PROSITE" id="PS50164"/>
    </source>
</evidence>
<dbReference type="RefSeq" id="WP_254290682.1">
    <property type="nucleotide sequence ID" value="NZ_JAMLDY010000033.1"/>
</dbReference>
<evidence type="ECO:0000313" key="4">
    <source>
        <dbReference type="EMBL" id="MCP3736573.1"/>
    </source>
</evidence>
<dbReference type="AlphaFoldDB" id="A0A9X2KV28"/>
<organism evidence="4 5">
    <name type="scientific">Sphingomonas liriopis</name>
    <dbReference type="NCBI Taxonomy" id="2949094"/>
    <lineage>
        <taxon>Bacteria</taxon>
        <taxon>Pseudomonadati</taxon>
        <taxon>Pseudomonadota</taxon>
        <taxon>Alphaproteobacteria</taxon>
        <taxon>Sphingomonadales</taxon>
        <taxon>Sphingomonadaceae</taxon>
        <taxon>Sphingomonas</taxon>
    </lineage>
</organism>
<reference evidence="4" key="1">
    <citation type="submission" date="2022-05" db="EMBL/GenBank/DDBJ databases">
        <title>Sphingomonas sp. strain RP10 Genome sequencing and assembly.</title>
        <authorList>
            <person name="Kim I."/>
        </authorList>
    </citation>
    <scope>NUCLEOTIDE SEQUENCE</scope>
    <source>
        <strain evidence="4">RP10</strain>
    </source>
</reference>
<comment type="caution">
    <text evidence="4">The sequence shown here is derived from an EMBL/GenBank/DDBJ whole genome shotgun (WGS) entry which is preliminary data.</text>
</comment>
<dbReference type="CDD" id="cd10456">
    <property type="entry name" value="GIY-YIG_UPF0213"/>
    <property type="match status" value="1"/>
</dbReference>
<dbReference type="Proteomes" id="UP001139486">
    <property type="component" value="Unassembled WGS sequence"/>
</dbReference>
<name>A0A9X2KV28_9SPHN</name>
<evidence type="ECO:0000256" key="1">
    <source>
        <dbReference type="ARBA" id="ARBA00007435"/>
    </source>
</evidence>
<dbReference type="InterPro" id="IPR035901">
    <property type="entry name" value="GIY-YIG_endonuc_sf"/>
</dbReference>
<accession>A0A9X2KV28</accession>